<dbReference type="RefSeq" id="WP_009850168.1">
    <property type="nucleotide sequence ID" value="NZ_DS022294.1"/>
</dbReference>
<dbReference type="Pfam" id="PF00027">
    <property type="entry name" value="cNMP_binding"/>
    <property type="match status" value="2"/>
</dbReference>
<keyword evidence="3" id="KW-1185">Reference proteome</keyword>
<dbReference type="CDD" id="cd00038">
    <property type="entry name" value="CAP_ED"/>
    <property type="match status" value="2"/>
</dbReference>
<dbReference type="PANTHER" id="PTHR24567">
    <property type="entry name" value="CRP FAMILY TRANSCRIPTIONAL REGULATORY PROTEIN"/>
    <property type="match status" value="1"/>
</dbReference>
<evidence type="ECO:0000313" key="2">
    <source>
        <dbReference type="EMBL" id="EAU53972.1"/>
    </source>
</evidence>
<dbReference type="InterPro" id="IPR000595">
    <property type="entry name" value="cNMP-bd_dom"/>
</dbReference>
<sequence>MVLLNAREAQLYASKKKTGRGAEGKREAAELFHQAREAAADGKHDQAALCYAVLARLSSSNAQLALRAARSYQEAGQRRDAARWYLETAERYAEQCQTTQAIAVLRLYRELAPDEYDGPRKVFNVCQERGMTGSGLFEFLLPVDRARLSLRTDDMFAAFDDATFETALDAMVSRDLAKGDMLTRTGEAAHSLFIIVHGRVDGYLTLAGKRTHLGHMGSGEICSAVPYFTGGRCASEVTAAEETQVLELPYSVLDTLRERSEEFSAHLEALYRRHILVKQLALAPVLRLLDAETRKMMVEKMEAVSLKAGALLFRENEIGCDLYLIRSGAIGLNLDVNGEERQFKTMCTGTVVGEISISTRGRRTATARAISDCRLLKLDGEIYRQLFEQSDLLHSELDKRRIKQVNEAREFVRQLNLTEGDDTCELLLKDIWRD</sequence>
<evidence type="ECO:0000259" key="1">
    <source>
        <dbReference type="PROSITE" id="PS50042"/>
    </source>
</evidence>
<dbReference type="AlphaFoldDB" id="Q0EXE4"/>
<proteinExistence type="predicted"/>
<dbReference type="SUPFAM" id="SSF48452">
    <property type="entry name" value="TPR-like"/>
    <property type="match status" value="1"/>
</dbReference>
<name>Q0EXE4_9PROT</name>
<dbReference type="GO" id="GO:0003700">
    <property type="term" value="F:DNA-binding transcription factor activity"/>
    <property type="evidence" value="ECO:0007669"/>
    <property type="project" value="TreeGrafter"/>
</dbReference>
<dbReference type="InterPro" id="IPR018488">
    <property type="entry name" value="cNMP-bd_CS"/>
</dbReference>
<dbReference type="STRING" id="314344.AL013_09735"/>
<dbReference type="PANTHER" id="PTHR24567:SF74">
    <property type="entry name" value="HTH-TYPE TRANSCRIPTIONAL REGULATOR ARCR"/>
    <property type="match status" value="1"/>
</dbReference>
<accession>Q0EXE4</accession>
<dbReference type="Gene3D" id="2.60.120.10">
    <property type="entry name" value="Jelly Rolls"/>
    <property type="match status" value="2"/>
</dbReference>
<keyword evidence="2" id="KW-0812">Transmembrane</keyword>
<dbReference type="InterPro" id="IPR011990">
    <property type="entry name" value="TPR-like_helical_dom_sf"/>
</dbReference>
<dbReference type="InterPro" id="IPR018490">
    <property type="entry name" value="cNMP-bd_dom_sf"/>
</dbReference>
<dbReference type="EMBL" id="AATS01000014">
    <property type="protein sequence ID" value="EAU53972.1"/>
    <property type="molecule type" value="Genomic_DNA"/>
</dbReference>
<gene>
    <name evidence="2" type="ORF">SPV1_13277</name>
</gene>
<reference evidence="2 3" key="1">
    <citation type="submission" date="2006-09" db="EMBL/GenBank/DDBJ databases">
        <authorList>
            <person name="Emerson D."/>
            <person name="Ferriera S."/>
            <person name="Johnson J."/>
            <person name="Kravitz S."/>
            <person name="Halpern A."/>
            <person name="Remington K."/>
            <person name="Beeson K."/>
            <person name="Tran B."/>
            <person name="Rogers Y.-H."/>
            <person name="Friedman R."/>
            <person name="Venter J.C."/>
        </authorList>
    </citation>
    <scope>NUCLEOTIDE SEQUENCE [LARGE SCALE GENOMIC DNA]</scope>
    <source>
        <strain evidence="2 3">PV-1</strain>
    </source>
</reference>
<protein>
    <submittedName>
        <fullName evidence="2">Cyclic nucleotide-binding:ABC transporter, transmembrane region:ABC transporter related:Peptidase C39, bacteriocin</fullName>
    </submittedName>
</protein>
<dbReference type="PROSITE" id="PS00889">
    <property type="entry name" value="CNMP_BINDING_2"/>
    <property type="match status" value="1"/>
</dbReference>
<feature type="domain" description="Cyclic nucleotide-binding" evidence="1">
    <location>
        <begin position="155"/>
        <end position="256"/>
    </location>
</feature>
<dbReference type="SMART" id="SM00100">
    <property type="entry name" value="cNMP"/>
    <property type="match status" value="2"/>
</dbReference>
<evidence type="ECO:0000313" key="3">
    <source>
        <dbReference type="Proteomes" id="UP000005297"/>
    </source>
</evidence>
<feature type="domain" description="Cyclic nucleotide-binding" evidence="1">
    <location>
        <begin position="285"/>
        <end position="404"/>
    </location>
</feature>
<comment type="caution">
    <text evidence="2">The sequence shown here is derived from an EMBL/GenBank/DDBJ whole genome shotgun (WGS) entry which is preliminary data.</text>
</comment>
<dbReference type="InterPro" id="IPR014710">
    <property type="entry name" value="RmlC-like_jellyroll"/>
</dbReference>
<dbReference type="InParanoid" id="Q0EXE4"/>
<keyword evidence="2" id="KW-0472">Membrane</keyword>
<dbReference type="SUPFAM" id="SSF51206">
    <property type="entry name" value="cAMP-binding domain-like"/>
    <property type="match status" value="2"/>
</dbReference>
<dbReference type="eggNOG" id="COG2905">
    <property type="taxonomic scope" value="Bacteria"/>
</dbReference>
<dbReference type="InterPro" id="IPR050397">
    <property type="entry name" value="Env_Response_Regulators"/>
</dbReference>
<dbReference type="HOGENOM" id="CLU_631350_0_0_0"/>
<dbReference type="Proteomes" id="UP000005297">
    <property type="component" value="Unassembled WGS sequence"/>
</dbReference>
<organism evidence="2 3">
    <name type="scientific">Mariprofundus ferrooxydans PV-1</name>
    <dbReference type="NCBI Taxonomy" id="314345"/>
    <lineage>
        <taxon>Bacteria</taxon>
        <taxon>Pseudomonadati</taxon>
        <taxon>Pseudomonadota</taxon>
        <taxon>Candidatius Mariprofundia</taxon>
        <taxon>Mariprofundales</taxon>
        <taxon>Mariprofundaceae</taxon>
        <taxon>Mariprofundus</taxon>
    </lineage>
</organism>
<dbReference type="GO" id="GO:0005829">
    <property type="term" value="C:cytosol"/>
    <property type="evidence" value="ECO:0007669"/>
    <property type="project" value="TreeGrafter"/>
</dbReference>
<dbReference type="PROSITE" id="PS50042">
    <property type="entry name" value="CNMP_BINDING_3"/>
    <property type="match status" value="2"/>
</dbReference>